<evidence type="ECO:0000256" key="3">
    <source>
        <dbReference type="ARBA" id="ARBA00022801"/>
    </source>
</evidence>
<gene>
    <name evidence="5" type="primary">dapE_1</name>
    <name evidence="5" type="ORF">V22_12520</name>
</gene>
<dbReference type="OrthoDB" id="9761532at2"/>
<dbReference type="Gene3D" id="3.30.70.360">
    <property type="match status" value="1"/>
</dbReference>
<dbReference type="GO" id="GO:0046872">
    <property type="term" value="F:metal ion binding"/>
    <property type="evidence" value="ECO:0007669"/>
    <property type="project" value="UniProtKB-KW"/>
</dbReference>
<keyword evidence="6" id="KW-1185">Reference proteome</keyword>
<dbReference type="EMBL" id="CP036316">
    <property type="protein sequence ID" value="QDT64022.1"/>
    <property type="molecule type" value="Genomic_DNA"/>
</dbReference>
<dbReference type="NCBIfam" id="NF006053">
    <property type="entry name" value="PRK08201.1"/>
    <property type="match status" value="1"/>
</dbReference>
<organism evidence="5 6">
    <name type="scientific">Calycomorphotria hydatis</name>
    <dbReference type="NCBI Taxonomy" id="2528027"/>
    <lineage>
        <taxon>Bacteria</taxon>
        <taxon>Pseudomonadati</taxon>
        <taxon>Planctomycetota</taxon>
        <taxon>Planctomycetia</taxon>
        <taxon>Planctomycetales</taxon>
        <taxon>Planctomycetaceae</taxon>
        <taxon>Calycomorphotria</taxon>
    </lineage>
</organism>
<dbReference type="Pfam" id="PF01546">
    <property type="entry name" value="Peptidase_M20"/>
    <property type="match status" value="1"/>
</dbReference>
<keyword evidence="3 5" id="KW-0378">Hydrolase</keyword>
<dbReference type="KEGG" id="chya:V22_12520"/>
<dbReference type="RefSeq" id="WP_145260843.1">
    <property type="nucleotide sequence ID" value="NZ_CP036316.1"/>
</dbReference>
<dbReference type="NCBIfam" id="NF005914">
    <property type="entry name" value="PRK07907.1"/>
    <property type="match status" value="1"/>
</dbReference>
<dbReference type="PANTHER" id="PTHR43270">
    <property type="entry name" value="BETA-ALA-HIS DIPEPTIDASE"/>
    <property type="match status" value="1"/>
</dbReference>
<evidence type="ECO:0000313" key="6">
    <source>
        <dbReference type="Proteomes" id="UP000319976"/>
    </source>
</evidence>
<dbReference type="GO" id="GO:0008233">
    <property type="term" value="F:peptidase activity"/>
    <property type="evidence" value="ECO:0007669"/>
    <property type="project" value="UniProtKB-KW"/>
</dbReference>
<protein>
    <submittedName>
        <fullName evidence="5">Succinyl-diaminopimelate desuccinylase</fullName>
        <ecNumber evidence="5">3.5.1.18</ecNumber>
    </submittedName>
</protein>
<dbReference type="AlphaFoldDB" id="A0A517T6L4"/>
<dbReference type="InterPro" id="IPR002933">
    <property type="entry name" value="Peptidase_M20"/>
</dbReference>
<dbReference type="InterPro" id="IPR011650">
    <property type="entry name" value="Peptidase_M20_dimer"/>
</dbReference>
<dbReference type="EC" id="3.5.1.18" evidence="5"/>
<dbReference type="SUPFAM" id="SSF53187">
    <property type="entry name" value="Zn-dependent exopeptidases"/>
    <property type="match status" value="1"/>
</dbReference>
<dbReference type="NCBIfam" id="NF006579">
    <property type="entry name" value="PRK09104.1"/>
    <property type="match status" value="1"/>
</dbReference>
<feature type="domain" description="Peptidase M20 dimerisation" evidence="4">
    <location>
        <begin position="194"/>
        <end position="352"/>
    </location>
</feature>
<dbReference type="Proteomes" id="UP000319976">
    <property type="component" value="Chromosome"/>
</dbReference>
<dbReference type="InterPro" id="IPR051458">
    <property type="entry name" value="Cyt/Met_Dipeptidase"/>
</dbReference>
<dbReference type="PANTHER" id="PTHR43270:SF12">
    <property type="entry name" value="SUCCINYL-DIAMINOPIMELATE DESUCCINYLASE"/>
    <property type="match status" value="1"/>
</dbReference>
<proteinExistence type="predicted"/>
<sequence length="456" mass="49700">MSLPDVENYLRENADRFVEELTEFLRIPSVSADSQFSAETHRCAKFVADQLQQAGCSAEIVETKGYPIVLGRSPKVEGAPTALVYGHYDVQPPDPLDEWVTPPFEPDVREDRIYARGATDDKGQMLTHIKSAEAWSKTAGNPPINIVYVIEGEEEVGSDNLDQFLKDRAEELKADVAVISDTSQFAPNQPAITYGLRGIMACEVTLHGPAQDLHSGIFGGAIANPCNVLAKLVASLHDAEGRIQIPGFYDDVLELTAMEVEAFAALNFDEPQFCKNIGVDGVSGEANFSTLERRWARPTCDVNGIFGGYSGEGPKTIIPAKATAKITCRLVPNQNAESITENLREFLQSQIPPGIRMEFEHYHGCPGYVFDPNSPEMQAANRAIATAFGVAPVLVREGGSIPVVASLKDILNIDTLLLGWGQNTDNLHSPNERFSLTDFQRGIHASAVLWSELAKG</sequence>
<evidence type="ECO:0000313" key="5">
    <source>
        <dbReference type="EMBL" id="QDT64022.1"/>
    </source>
</evidence>
<evidence type="ECO:0000256" key="2">
    <source>
        <dbReference type="ARBA" id="ARBA00022723"/>
    </source>
</evidence>
<reference evidence="5 6" key="1">
    <citation type="submission" date="2019-02" db="EMBL/GenBank/DDBJ databases">
        <title>Deep-cultivation of Planctomycetes and their phenomic and genomic characterization uncovers novel biology.</title>
        <authorList>
            <person name="Wiegand S."/>
            <person name="Jogler M."/>
            <person name="Boedeker C."/>
            <person name="Pinto D."/>
            <person name="Vollmers J."/>
            <person name="Rivas-Marin E."/>
            <person name="Kohn T."/>
            <person name="Peeters S.H."/>
            <person name="Heuer A."/>
            <person name="Rast P."/>
            <person name="Oberbeckmann S."/>
            <person name="Bunk B."/>
            <person name="Jeske O."/>
            <person name="Meyerdierks A."/>
            <person name="Storesund J.E."/>
            <person name="Kallscheuer N."/>
            <person name="Luecker S."/>
            <person name="Lage O.M."/>
            <person name="Pohl T."/>
            <person name="Merkel B.J."/>
            <person name="Hornburger P."/>
            <person name="Mueller R.-W."/>
            <person name="Bruemmer F."/>
            <person name="Labrenz M."/>
            <person name="Spormann A.M."/>
            <person name="Op den Camp H."/>
            <person name="Overmann J."/>
            <person name="Amann R."/>
            <person name="Jetten M.S.M."/>
            <person name="Mascher T."/>
            <person name="Medema M.H."/>
            <person name="Devos D.P."/>
            <person name="Kaster A.-K."/>
            <person name="Ovreas L."/>
            <person name="Rohde M."/>
            <person name="Galperin M.Y."/>
            <person name="Jogler C."/>
        </authorList>
    </citation>
    <scope>NUCLEOTIDE SEQUENCE [LARGE SCALE GENOMIC DNA]</scope>
    <source>
        <strain evidence="5 6">V22</strain>
    </source>
</reference>
<evidence type="ECO:0000256" key="1">
    <source>
        <dbReference type="ARBA" id="ARBA00022670"/>
    </source>
</evidence>
<keyword evidence="1" id="KW-0645">Protease</keyword>
<dbReference type="GO" id="GO:0006508">
    <property type="term" value="P:proteolysis"/>
    <property type="evidence" value="ECO:0007669"/>
    <property type="project" value="UniProtKB-KW"/>
</dbReference>
<evidence type="ECO:0000259" key="4">
    <source>
        <dbReference type="Pfam" id="PF07687"/>
    </source>
</evidence>
<accession>A0A517T6L4</accession>
<dbReference type="GO" id="GO:0009014">
    <property type="term" value="F:succinyl-diaminopimelate desuccinylase activity"/>
    <property type="evidence" value="ECO:0007669"/>
    <property type="project" value="UniProtKB-EC"/>
</dbReference>
<keyword evidence="2" id="KW-0479">Metal-binding</keyword>
<dbReference type="Gene3D" id="3.40.630.10">
    <property type="entry name" value="Zn peptidases"/>
    <property type="match status" value="1"/>
</dbReference>
<dbReference type="Pfam" id="PF07687">
    <property type="entry name" value="M20_dimer"/>
    <property type="match status" value="1"/>
</dbReference>
<name>A0A517T6L4_9PLAN</name>